<evidence type="ECO:0000256" key="2">
    <source>
        <dbReference type="SAM" id="Phobius"/>
    </source>
</evidence>
<protein>
    <submittedName>
        <fullName evidence="3">Uncharacterized protein</fullName>
    </submittedName>
</protein>
<keyword evidence="2" id="KW-0472">Membrane</keyword>
<dbReference type="EMBL" id="JAJJMA010116141">
    <property type="protein sequence ID" value="MCL7031816.1"/>
    <property type="molecule type" value="Genomic_DNA"/>
</dbReference>
<evidence type="ECO:0000256" key="1">
    <source>
        <dbReference type="SAM" id="MobiDB-lite"/>
    </source>
</evidence>
<comment type="caution">
    <text evidence="3">The sequence shown here is derived from an EMBL/GenBank/DDBJ whole genome shotgun (WGS) entry which is preliminary data.</text>
</comment>
<name>A0AA41S883_PAPNU</name>
<accession>A0AA41S883</accession>
<reference evidence="3" key="1">
    <citation type="submission" date="2022-03" db="EMBL/GenBank/DDBJ databases">
        <title>A functionally conserved STORR gene fusion in Papaver species that diverged 16.8 million years ago.</title>
        <authorList>
            <person name="Catania T."/>
        </authorList>
    </citation>
    <scope>NUCLEOTIDE SEQUENCE</scope>
    <source>
        <strain evidence="3">S-191538</strain>
    </source>
</reference>
<keyword evidence="2" id="KW-0812">Transmembrane</keyword>
<gene>
    <name evidence="3" type="ORF">MKW94_019204</name>
</gene>
<keyword evidence="2" id="KW-1133">Transmembrane helix</keyword>
<feature type="region of interest" description="Disordered" evidence="1">
    <location>
        <begin position="10"/>
        <end position="82"/>
    </location>
</feature>
<feature type="transmembrane region" description="Helical" evidence="2">
    <location>
        <begin position="131"/>
        <end position="152"/>
    </location>
</feature>
<dbReference type="Proteomes" id="UP001177140">
    <property type="component" value="Unassembled WGS sequence"/>
</dbReference>
<feature type="compositionally biased region" description="Acidic residues" evidence="1">
    <location>
        <begin position="16"/>
        <end position="32"/>
    </location>
</feature>
<evidence type="ECO:0000313" key="3">
    <source>
        <dbReference type="EMBL" id="MCL7031816.1"/>
    </source>
</evidence>
<proteinExistence type="predicted"/>
<keyword evidence="4" id="KW-1185">Reference proteome</keyword>
<organism evidence="3 4">
    <name type="scientific">Papaver nudicaule</name>
    <name type="common">Iceland poppy</name>
    <dbReference type="NCBI Taxonomy" id="74823"/>
    <lineage>
        <taxon>Eukaryota</taxon>
        <taxon>Viridiplantae</taxon>
        <taxon>Streptophyta</taxon>
        <taxon>Embryophyta</taxon>
        <taxon>Tracheophyta</taxon>
        <taxon>Spermatophyta</taxon>
        <taxon>Magnoliopsida</taxon>
        <taxon>Ranunculales</taxon>
        <taxon>Papaveraceae</taxon>
        <taxon>Papaveroideae</taxon>
        <taxon>Papaver</taxon>
    </lineage>
</organism>
<evidence type="ECO:0000313" key="4">
    <source>
        <dbReference type="Proteomes" id="UP001177140"/>
    </source>
</evidence>
<sequence length="192" mass="21627">MDFLNQAFEKAREIDSAELEQETGEGTQEEIATEVPSGVSHATAAPQIVLGDPRISQTKGRKSEKEKTNAAENSRFKSGMELSQTRKRPRTCSYCKFEGHDSRTCAKKKADKLAANNANGEKLLSKSFKSYCLFAGILFLFISAGLLLHFGLRHFVYIVDTYLMNLHLRDYIYIRKNINVRNLAVPLTIYLA</sequence>
<dbReference type="AlphaFoldDB" id="A0AA41S883"/>